<accession>A0ABT2RSZ9</accession>
<dbReference type="Gene3D" id="2.70.70.10">
    <property type="entry name" value="Glucose Permease (Domain IIA)"/>
    <property type="match status" value="1"/>
</dbReference>
<feature type="domain" description="M23ase beta-sheet core" evidence="2">
    <location>
        <begin position="180"/>
        <end position="275"/>
    </location>
</feature>
<dbReference type="SUPFAM" id="SSF51261">
    <property type="entry name" value="Duplicated hybrid motif"/>
    <property type="match status" value="1"/>
</dbReference>
<comment type="caution">
    <text evidence="3">The sequence shown here is derived from an EMBL/GenBank/DDBJ whole genome shotgun (WGS) entry which is preliminary data.</text>
</comment>
<sequence>MTGKKKRQTGPAGRRMATVALSLCLLAGVTMFGMYTVGKTEEQQKKLEQEMADAENAAKAREQELAAAREQKAAQAEEERQAASGSASRDRTDEEVPAETAEAPTEDTASDSPELESEYAEMNVDEPVIIEANAGAEAPPLSFSAETGKLLWPIAGNILVDYSMDKTVYFPTLDQYKYNPAIIIEGSVDQSVLSAAVGKVTSIENRDETGTTITMDIGSGYEVIYGQIKEPAVQQGDYVQAGDLIGYVAEPTRFYSKEGSNLYFQVLKDGESINPKELLP</sequence>
<dbReference type="RefSeq" id="WP_158361380.1">
    <property type="nucleotide sequence ID" value="NZ_JAOQKC010000001.1"/>
</dbReference>
<evidence type="ECO:0000256" key="1">
    <source>
        <dbReference type="SAM" id="MobiDB-lite"/>
    </source>
</evidence>
<protein>
    <submittedName>
        <fullName evidence="3">Peptidoglycan DD-metalloendopeptidase family protein</fullName>
    </submittedName>
</protein>
<dbReference type="PANTHER" id="PTHR21666">
    <property type="entry name" value="PEPTIDASE-RELATED"/>
    <property type="match status" value="1"/>
</dbReference>
<evidence type="ECO:0000313" key="4">
    <source>
        <dbReference type="Proteomes" id="UP001652461"/>
    </source>
</evidence>
<dbReference type="Pfam" id="PF01551">
    <property type="entry name" value="Peptidase_M23"/>
    <property type="match status" value="1"/>
</dbReference>
<name>A0ABT2RSZ9_9FIRM</name>
<dbReference type="PANTHER" id="PTHR21666:SF270">
    <property type="entry name" value="MUREIN HYDROLASE ACTIVATOR ENVC"/>
    <property type="match status" value="1"/>
</dbReference>
<evidence type="ECO:0000259" key="2">
    <source>
        <dbReference type="Pfam" id="PF01551"/>
    </source>
</evidence>
<organism evidence="3 4">
    <name type="scientific">Laedolimicola ammoniilytica</name>
    <dbReference type="NCBI Taxonomy" id="2981771"/>
    <lineage>
        <taxon>Bacteria</taxon>
        <taxon>Bacillati</taxon>
        <taxon>Bacillota</taxon>
        <taxon>Clostridia</taxon>
        <taxon>Lachnospirales</taxon>
        <taxon>Lachnospiraceae</taxon>
        <taxon>Laedolimicola</taxon>
    </lineage>
</organism>
<proteinExistence type="predicted"/>
<gene>
    <name evidence="3" type="ORF">OCV63_00810</name>
</gene>
<keyword evidence="4" id="KW-1185">Reference proteome</keyword>
<dbReference type="Proteomes" id="UP001652461">
    <property type="component" value="Unassembled WGS sequence"/>
</dbReference>
<dbReference type="InterPro" id="IPR016047">
    <property type="entry name" value="M23ase_b-sheet_dom"/>
</dbReference>
<dbReference type="InterPro" id="IPR011055">
    <property type="entry name" value="Dup_hybrid_motif"/>
</dbReference>
<feature type="region of interest" description="Disordered" evidence="1">
    <location>
        <begin position="42"/>
        <end position="117"/>
    </location>
</feature>
<feature type="compositionally biased region" description="Basic and acidic residues" evidence="1">
    <location>
        <begin position="56"/>
        <end position="81"/>
    </location>
</feature>
<feature type="compositionally biased region" description="Acidic residues" evidence="1">
    <location>
        <begin position="104"/>
        <end position="117"/>
    </location>
</feature>
<evidence type="ECO:0000313" key="3">
    <source>
        <dbReference type="EMBL" id="MCU6695443.1"/>
    </source>
</evidence>
<dbReference type="CDD" id="cd12797">
    <property type="entry name" value="M23_peptidase"/>
    <property type="match status" value="1"/>
</dbReference>
<dbReference type="InterPro" id="IPR050570">
    <property type="entry name" value="Cell_wall_metabolism_enzyme"/>
</dbReference>
<reference evidence="3 4" key="1">
    <citation type="journal article" date="2021" name="ISME Commun">
        <title>Automated analysis of genomic sequences facilitates high-throughput and comprehensive description of bacteria.</title>
        <authorList>
            <person name="Hitch T.C.A."/>
        </authorList>
    </citation>
    <scope>NUCLEOTIDE SEQUENCE [LARGE SCALE GENOMIC DNA]</scope>
    <source>
        <strain evidence="3 4">Sanger_04</strain>
    </source>
</reference>
<dbReference type="EMBL" id="JAOQKC010000001">
    <property type="protein sequence ID" value="MCU6695443.1"/>
    <property type="molecule type" value="Genomic_DNA"/>
</dbReference>